<keyword evidence="2" id="KW-1185">Reference proteome</keyword>
<evidence type="ECO:0000313" key="1">
    <source>
        <dbReference type="EMBL" id="KAK8538785.1"/>
    </source>
</evidence>
<gene>
    <name evidence="1" type="ORF">V6N12_034493</name>
</gene>
<proteinExistence type="predicted"/>
<organism evidence="1 2">
    <name type="scientific">Hibiscus sabdariffa</name>
    <name type="common">roselle</name>
    <dbReference type="NCBI Taxonomy" id="183260"/>
    <lineage>
        <taxon>Eukaryota</taxon>
        <taxon>Viridiplantae</taxon>
        <taxon>Streptophyta</taxon>
        <taxon>Embryophyta</taxon>
        <taxon>Tracheophyta</taxon>
        <taxon>Spermatophyta</taxon>
        <taxon>Magnoliopsida</taxon>
        <taxon>eudicotyledons</taxon>
        <taxon>Gunneridae</taxon>
        <taxon>Pentapetalae</taxon>
        <taxon>rosids</taxon>
        <taxon>malvids</taxon>
        <taxon>Malvales</taxon>
        <taxon>Malvaceae</taxon>
        <taxon>Malvoideae</taxon>
        <taxon>Hibiscus</taxon>
    </lineage>
</organism>
<name>A0ABR2DHB8_9ROSI</name>
<evidence type="ECO:0000313" key="2">
    <source>
        <dbReference type="Proteomes" id="UP001472677"/>
    </source>
</evidence>
<sequence length="73" mass="7969">MLENVRKKSWLSTSLVAKSLPMRSSAGSMAGVSQSTFGVKIELCSSIVRSRSVQGVKEMLEAIGEESKDYEDK</sequence>
<dbReference type="EMBL" id="JBBPBM010000027">
    <property type="protein sequence ID" value="KAK8538785.1"/>
    <property type="molecule type" value="Genomic_DNA"/>
</dbReference>
<accession>A0ABR2DHB8</accession>
<protein>
    <submittedName>
        <fullName evidence="1">Uncharacterized protein</fullName>
    </submittedName>
</protein>
<comment type="caution">
    <text evidence="1">The sequence shown here is derived from an EMBL/GenBank/DDBJ whole genome shotgun (WGS) entry which is preliminary data.</text>
</comment>
<reference evidence="1 2" key="1">
    <citation type="journal article" date="2024" name="G3 (Bethesda)">
        <title>Genome assembly of Hibiscus sabdariffa L. provides insights into metabolisms of medicinal natural products.</title>
        <authorList>
            <person name="Kim T."/>
        </authorList>
    </citation>
    <scope>NUCLEOTIDE SEQUENCE [LARGE SCALE GENOMIC DNA]</scope>
    <source>
        <strain evidence="1">TK-2024</strain>
        <tissue evidence="1">Old leaves</tissue>
    </source>
</reference>
<dbReference type="Proteomes" id="UP001472677">
    <property type="component" value="Unassembled WGS sequence"/>
</dbReference>